<evidence type="ECO:0000256" key="2">
    <source>
        <dbReference type="SAM" id="SignalP"/>
    </source>
</evidence>
<evidence type="ECO:0000313" key="3">
    <source>
        <dbReference type="EMBL" id="UUI02921.1"/>
    </source>
</evidence>
<protein>
    <submittedName>
        <fullName evidence="3">Tripartite tricarboxylate transporter substrate binding protein</fullName>
    </submittedName>
</protein>
<gene>
    <name evidence="3" type="ORF">NP439_23295</name>
</gene>
<proteinExistence type="inferred from homology"/>
<keyword evidence="4" id="KW-1185">Reference proteome</keyword>
<sequence>MRKSTKYTVTLFFSIIILLLAGCGSDNGADGANNAYPEKNIDGIIMWGEGGATDIIARTLSPLVEDEIGTSLVMQNRAGAAGAIATQFVYDSPADGYTLLFGAENPNLYQVLDISDRSYQEDFVPVSVIANSFAGVIVKADSPYQTLEDLVDDAVANPNDIIFGTTGEGGLPSVVLAMLQNELNTEFKTVPYDGEGPVTTALLSGEVDATTVTVSAAQDYLESGDFRMLTVVHDETIEALPDVPAITDSYPEMEKYLPWGPFQAVFAHKDTPEEVLDDLTESFEVAIQTDEFQETLENLGMEYLNINGQEAIDYVEQNRSTSAWMLYESGETTVSPEELGIPKPE</sequence>
<reference evidence="3" key="1">
    <citation type="submission" date="2022-07" db="EMBL/GenBank/DDBJ databases">
        <title>FELIX.</title>
        <authorList>
            <person name="Wan K.H."/>
            <person name="Park S."/>
            <person name="Lawrence Q."/>
            <person name="Eichenberger J.P."/>
            <person name="Booth B.W."/>
            <person name="Piaggio A.J."/>
            <person name="Chandler J.C."/>
            <person name="Franklin A.B."/>
            <person name="Celniker S.E."/>
        </authorList>
    </citation>
    <scope>NUCLEOTIDE SEQUENCE</scope>
    <source>
        <strain evidence="3">QA-1986 374</strain>
    </source>
</reference>
<accession>A0ABY5JV06</accession>
<dbReference type="RefSeq" id="WP_256708111.1">
    <property type="nucleotide sequence ID" value="NZ_CP101914.1"/>
</dbReference>
<dbReference type="Gene3D" id="3.40.190.10">
    <property type="entry name" value="Periplasmic binding protein-like II"/>
    <property type="match status" value="1"/>
</dbReference>
<name>A0ABY5JV06_9BACI</name>
<organism evidence="3 4">
    <name type="scientific">Oceanobacillus jeddahense</name>
    <dbReference type="NCBI Taxonomy" id="1462527"/>
    <lineage>
        <taxon>Bacteria</taxon>
        <taxon>Bacillati</taxon>
        <taxon>Bacillota</taxon>
        <taxon>Bacilli</taxon>
        <taxon>Bacillales</taxon>
        <taxon>Bacillaceae</taxon>
        <taxon>Oceanobacillus</taxon>
    </lineage>
</organism>
<dbReference type="Proteomes" id="UP001059773">
    <property type="component" value="Chromosome"/>
</dbReference>
<feature type="signal peptide" evidence="2">
    <location>
        <begin position="1"/>
        <end position="28"/>
    </location>
</feature>
<dbReference type="InterPro" id="IPR042100">
    <property type="entry name" value="Bug_dom1"/>
</dbReference>
<dbReference type="PANTHER" id="PTHR42928">
    <property type="entry name" value="TRICARBOXYLATE-BINDING PROTEIN"/>
    <property type="match status" value="1"/>
</dbReference>
<evidence type="ECO:0000313" key="4">
    <source>
        <dbReference type="Proteomes" id="UP001059773"/>
    </source>
</evidence>
<dbReference type="PROSITE" id="PS51257">
    <property type="entry name" value="PROKAR_LIPOPROTEIN"/>
    <property type="match status" value="1"/>
</dbReference>
<dbReference type="Pfam" id="PF03401">
    <property type="entry name" value="TctC"/>
    <property type="match status" value="1"/>
</dbReference>
<dbReference type="CDD" id="cd07012">
    <property type="entry name" value="PBP2_Bug_TTT"/>
    <property type="match status" value="1"/>
</dbReference>
<keyword evidence="2" id="KW-0732">Signal</keyword>
<dbReference type="InterPro" id="IPR005064">
    <property type="entry name" value="BUG"/>
</dbReference>
<dbReference type="Gene3D" id="3.40.190.150">
    <property type="entry name" value="Bordetella uptake gene, domain 1"/>
    <property type="match status" value="1"/>
</dbReference>
<dbReference type="EMBL" id="CP101914">
    <property type="protein sequence ID" value="UUI02921.1"/>
    <property type="molecule type" value="Genomic_DNA"/>
</dbReference>
<comment type="similarity">
    <text evidence="1">Belongs to the UPF0065 (bug) family.</text>
</comment>
<dbReference type="SUPFAM" id="SSF53850">
    <property type="entry name" value="Periplasmic binding protein-like II"/>
    <property type="match status" value="1"/>
</dbReference>
<dbReference type="PANTHER" id="PTHR42928:SF5">
    <property type="entry name" value="BLR1237 PROTEIN"/>
    <property type="match status" value="1"/>
</dbReference>
<feature type="chain" id="PRO_5046919038" evidence="2">
    <location>
        <begin position="29"/>
        <end position="345"/>
    </location>
</feature>
<evidence type="ECO:0000256" key="1">
    <source>
        <dbReference type="ARBA" id="ARBA00006987"/>
    </source>
</evidence>
<dbReference type="PIRSF" id="PIRSF017082">
    <property type="entry name" value="YflP"/>
    <property type="match status" value="1"/>
</dbReference>